<organism evidence="2 3">
    <name type="scientific">Pseudomonas lalucatii</name>
    <dbReference type="NCBI Taxonomy" id="1424203"/>
    <lineage>
        <taxon>Bacteria</taxon>
        <taxon>Pseudomonadati</taxon>
        <taxon>Pseudomonadota</taxon>
        <taxon>Gammaproteobacteria</taxon>
        <taxon>Pseudomonadales</taxon>
        <taxon>Pseudomonadaceae</taxon>
        <taxon>Pseudomonas</taxon>
    </lineage>
</organism>
<proteinExistence type="predicted"/>
<comment type="caution">
    <text evidence="2">The sequence shown here is derived from an EMBL/GenBank/DDBJ whole genome shotgun (WGS) entry which is preliminary data.</text>
</comment>
<gene>
    <name evidence="2" type="ORF">I0D00_17680</name>
</gene>
<dbReference type="Proteomes" id="UP001196601">
    <property type="component" value="Unassembled WGS sequence"/>
</dbReference>
<sequence length="105" mass="11704">MELNRELLNCMTALRRRLREEQALDIHLNQADALDAMLCACLASNDEDTRRLGQRLARCSERAFEPRAGQSNDRGQAPPAAPDGAPGARPAAATLRIYRGQRVYR</sequence>
<feature type="region of interest" description="Disordered" evidence="1">
    <location>
        <begin position="63"/>
        <end position="91"/>
    </location>
</feature>
<evidence type="ECO:0000313" key="2">
    <source>
        <dbReference type="EMBL" id="MBS7663759.1"/>
    </source>
</evidence>
<feature type="compositionally biased region" description="Low complexity" evidence="1">
    <location>
        <begin position="82"/>
        <end position="91"/>
    </location>
</feature>
<dbReference type="EMBL" id="JADPMV010000002">
    <property type="protein sequence ID" value="MBS7663759.1"/>
    <property type="molecule type" value="Genomic_DNA"/>
</dbReference>
<name>A0ABS5Q537_9PSED</name>
<dbReference type="RefSeq" id="WP_213641127.1">
    <property type="nucleotide sequence ID" value="NZ_JADPMV010000002.1"/>
</dbReference>
<reference evidence="2 3" key="1">
    <citation type="journal article" date="2021" name="Syst. Appl. Microbiol.">
        <title>Pseudomonas lalucatii sp. nov. isolated from Vallgornera, a karstic cave in Mallorca, Western Mediterranean.</title>
        <authorList>
            <person name="Busquets A."/>
            <person name="Mulet M."/>
            <person name="Gomila M."/>
            <person name="Garcia-Valdes E."/>
        </authorList>
    </citation>
    <scope>NUCLEOTIDE SEQUENCE [LARGE SCALE GENOMIC DNA]</scope>
    <source>
        <strain evidence="2 3">R1b54</strain>
    </source>
</reference>
<evidence type="ECO:0000256" key="1">
    <source>
        <dbReference type="SAM" id="MobiDB-lite"/>
    </source>
</evidence>
<keyword evidence="3" id="KW-1185">Reference proteome</keyword>
<evidence type="ECO:0000313" key="3">
    <source>
        <dbReference type="Proteomes" id="UP001196601"/>
    </source>
</evidence>
<protein>
    <submittedName>
        <fullName evidence="2">Uncharacterized protein</fullName>
    </submittedName>
</protein>
<accession>A0ABS5Q537</accession>